<sequence>MSIGSSRSQLLVMLFLYVNQGYSGRVSLARTLGLGEGRLRGLLSQLSTNKWVVKGRAGTKLSAKGLQELEYYLLKKGVTRLFLGEADELGSKVAVIAETILPYTGKVKILELRDEAVRGGAKGALILTYHEGKLRVPPIEEDLCFYAVKLCREVLGNTHPREGSMVFIVFAESLGEALSGFVNILESKHYGELSHLSMT</sequence>
<keyword evidence="3" id="KW-0067">ATP-binding</keyword>
<dbReference type="AlphaFoldDB" id="A0A0F7FGK5"/>
<evidence type="ECO:0000313" key="6">
    <source>
        <dbReference type="EMBL" id="AKG38204.1"/>
    </source>
</evidence>
<dbReference type="GO" id="GO:0005524">
    <property type="term" value="F:ATP binding"/>
    <property type="evidence" value="ECO:0007669"/>
    <property type="project" value="UniProtKB-KW"/>
</dbReference>
<dbReference type="GO" id="GO:0006412">
    <property type="term" value="P:translation"/>
    <property type="evidence" value="ECO:0007669"/>
    <property type="project" value="UniProtKB-KW"/>
</dbReference>
<keyword evidence="7" id="KW-1185">Reference proteome</keyword>
<protein>
    <recommendedName>
        <fullName evidence="5">DUF4443 domain-containing protein</fullName>
    </recommendedName>
</protein>
<dbReference type="HOGENOM" id="CLU_1369599_0_0_2"/>
<dbReference type="GO" id="GO:0005737">
    <property type="term" value="C:cytoplasm"/>
    <property type="evidence" value="ECO:0007669"/>
    <property type="project" value="InterPro"/>
</dbReference>
<dbReference type="OrthoDB" id="85402at2157"/>
<proteinExistence type="predicted"/>
<dbReference type="Gene3D" id="1.10.10.10">
    <property type="entry name" value="Winged helix-like DNA-binding domain superfamily/Winged helix DNA-binding domain"/>
    <property type="match status" value="1"/>
</dbReference>
<dbReference type="RefSeq" id="WP_052883554.1">
    <property type="nucleotide sequence ID" value="NZ_CP009961.1"/>
</dbReference>
<dbReference type="GeneID" id="25400835"/>
<dbReference type="STRING" id="1550241.MA03_01350"/>
<dbReference type="Proteomes" id="UP000067434">
    <property type="component" value="Chromosome"/>
</dbReference>
<dbReference type="EMBL" id="CP009961">
    <property type="protein sequence ID" value="AKG38204.1"/>
    <property type="molecule type" value="Genomic_DNA"/>
</dbReference>
<organism evidence="6 7">
    <name type="scientific">Infirmifilum uzonense</name>
    <dbReference type="NCBI Taxonomy" id="1550241"/>
    <lineage>
        <taxon>Archaea</taxon>
        <taxon>Thermoproteota</taxon>
        <taxon>Thermoprotei</taxon>
        <taxon>Thermofilales</taxon>
        <taxon>Thermofilaceae</taxon>
        <taxon>Infirmifilum</taxon>
    </lineage>
</organism>
<dbReference type="Pfam" id="PF14544">
    <property type="entry name" value="DUF4443"/>
    <property type="match status" value="1"/>
</dbReference>
<keyword evidence="4" id="KW-0648">Protein biosynthesis</keyword>
<keyword evidence="1" id="KW-0436">Ligase</keyword>
<name>A0A0F7FGK5_9CREN</name>
<evidence type="ECO:0000256" key="2">
    <source>
        <dbReference type="ARBA" id="ARBA00022741"/>
    </source>
</evidence>
<gene>
    <name evidence="6" type="ORF">MA03_01350</name>
</gene>
<accession>A0A0F7FGK5</accession>
<evidence type="ECO:0000256" key="4">
    <source>
        <dbReference type="ARBA" id="ARBA00022917"/>
    </source>
</evidence>
<dbReference type="SUPFAM" id="SSF55261">
    <property type="entry name" value="GAD domain-like"/>
    <property type="match status" value="1"/>
</dbReference>
<evidence type="ECO:0000256" key="1">
    <source>
        <dbReference type="ARBA" id="ARBA00022598"/>
    </source>
</evidence>
<dbReference type="GO" id="GO:0004812">
    <property type="term" value="F:aminoacyl-tRNA ligase activity"/>
    <property type="evidence" value="ECO:0007669"/>
    <property type="project" value="InterPro"/>
</dbReference>
<evidence type="ECO:0000313" key="7">
    <source>
        <dbReference type="Proteomes" id="UP000067434"/>
    </source>
</evidence>
<dbReference type="KEGG" id="thf:MA03_01350"/>
<evidence type="ECO:0000256" key="3">
    <source>
        <dbReference type="ARBA" id="ARBA00022840"/>
    </source>
</evidence>
<feature type="domain" description="DUF4443" evidence="5">
    <location>
        <begin position="92"/>
        <end position="186"/>
    </location>
</feature>
<reference evidence="6 7" key="1">
    <citation type="journal article" date="2015" name="Stand. Genomic Sci.">
        <title>Complete genome sequence of and proposal of Thermofilum uzonense sp. nov. a novel hyperthermophilic crenarchaeon and emended description of the genus Thermofilum.</title>
        <authorList>
            <person name="Toshchakov S.V."/>
            <person name="Korzhenkov A.A."/>
            <person name="Samarov N.I."/>
            <person name="Mazunin I.O."/>
            <person name="Mozhey O.I."/>
            <person name="Shmyr I.S."/>
            <person name="Derbikova K.S."/>
            <person name="Taranov E.A."/>
            <person name="Dominova I.N."/>
            <person name="Bonch-Osmolovskaya E.A."/>
            <person name="Patrushev M.V."/>
            <person name="Podosokorskaya O.A."/>
            <person name="Kublanov I.V."/>
        </authorList>
    </citation>
    <scope>NUCLEOTIDE SEQUENCE [LARGE SCALE GENOMIC DNA]</scope>
    <source>
        <strain evidence="6 7">1807-2</strain>
    </source>
</reference>
<dbReference type="InterPro" id="IPR029349">
    <property type="entry name" value="DUF4443"/>
</dbReference>
<dbReference type="InterPro" id="IPR004115">
    <property type="entry name" value="GAD-like_sf"/>
</dbReference>
<dbReference type="Gene3D" id="3.30.1360.30">
    <property type="entry name" value="GAD-like domain"/>
    <property type="match status" value="1"/>
</dbReference>
<dbReference type="InterPro" id="IPR036390">
    <property type="entry name" value="WH_DNA-bd_sf"/>
</dbReference>
<dbReference type="SUPFAM" id="SSF46785">
    <property type="entry name" value="Winged helix' DNA-binding domain"/>
    <property type="match status" value="1"/>
</dbReference>
<dbReference type="InterPro" id="IPR036388">
    <property type="entry name" value="WH-like_DNA-bd_sf"/>
</dbReference>
<evidence type="ECO:0000259" key="5">
    <source>
        <dbReference type="Pfam" id="PF14544"/>
    </source>
</evidence>
<keyword evidence="2" id="KW-0547">Nucleotide-binding</keyword>